<dbReference type="SUPFAM" id="SSF56219">
    <property type="entry name" value="DNase I-like"/>
    <property type="match status" value="1"/>
</dbReference>
<reference evidence="2 3" key="1">
    <citation type="journal article" date="2017" name="PLoS Biol.">
        <title>The sea cucumber genome provides insights into morphological evolution and visceral regeneration.</title>
        <authorList>
            <person name="Zhang X."/>
            <person name="Sun L."/>
            <person name="Yuan J."/>
            <person name="Sun Y."/>
            <person name="Gao Y."/>
            <person name="Zhang L."/>
            <person name="Li S."/>
            <person name="Dai H."/>
            <person name="Hamel J.F."/>
            <person name="Liu C."/>
            <person name="Yu Y."/>
            <person name="Liu S."/>
            <person name="Lin W."/>
            <person name="Guo K."/>
            <person name="Jin S."/>
            <person name="Xu P."/>
            <person name="Storey K.B."/>
            <person name="Huan P."/>
            <person name="Zhang T."/>
            <person name="Zhou Y."/>
            <person name="Zhang J."/>
            <person name="Lin C."/>
            <person name="Li X."/>
            <person name="Xing L."/>
            <person name="Huo D."/>
            <person name="Sun M."/>
            <person name="Wang L."/>
            <person name="Mercier A."/>
            <person name="Li F."/>
            <person name="Yang H."/>
            <person name="Xiang J."/>
        </authorList>
    </citation>
    <scope>NUCLEOTIDE SEQUENCE [LARGE SCALE GENOMIC DNA]</scope>
    <source>
        <strain evidence="2">Shaxun</strain>
        <tissue evidence="2">Muscle</tissue>
    </source>
</reference>
<gene>
    <name evidence="2" type="ORF">BSL78_25948</name>
</gene>
<sequence length="193" mass="21337">MAGPITKVPSKWQTVNKIVLASININGVRSKNLELQAFLDTHSSDVVALQETKIDSSVGTQELLPATLGYVTFRNDRTMGGGGTMLLIKKQLQPVAAPFLTNGSESVWAKFTVNGSCYYVASWYKDPDAQSDHINLLREQLNMITAKYQAGRQPCFHVLGDFNYSKIDWFTRLNMESQNCLTQSCGKPLLASA</sequence>
<comment type="caution">
    <text evidence="2">The sequence shown here is derived from an EMBL/GenBank/DDBJ whole genome shotgun (WGS) entry which is preliminary data.</text>
</comment>
<evidence type="ECO:0000259" key="1">
    <source>
        <dbReference type="Pfam" id="PF03372"/>
    </source>
</evidence>
<protein>
    <recommendedName>
        <fullName evidence="1">Endonuclease/exonuclease/phosphatase domain-containing protein</fullName>
    </recommendedName>
</protein>
<accession>A0A2G8JNC2</accession>
<dbReference type="Pfam" id="PF03372">
    <property type="entry name" value="Exo_endo_phos"/>
    <property type="match status" value="1"/>
</dbReference>
<evidence type="ECO:0000313" key="2">
    <source>
        <dbReference type="EMBL" id="PIK37219.1"/>
    </source>
</evidence>
<dbReference type="OrthoDB" id="6131746at2759"/>
<evidence type="ECO:0000313" key="3">
    <source>
        <dbReference type="Proteomes" id="UP000230750"/>
    </source>
</evidence>
<organism evidence="2 3">
    <name type="scientific">Stichopus japonicus</name>
    <name type="common">Sea cucumber</name>
    <dbReference type="NCBI Taxonomy" id="307972"/>
    <lineage>
        <taxon>Eukaryota</taxon>
        <taxon>Metazoa</taxon>
        <taxon>Echinodermata</taxon>
        <taxon>Eleutherozoa</taxon>
        <taxon>Echinozoa</taxon>
        <taxon>Holothuroidea</taxon>
        <taxon>Aspidochirotacea</taxon>
        <taxon>Aspidochirotida</taxon>
        <taxon>Stichopodidae</taxon>
        <taxon>Apostichopus</taxon>
    </lineage>
</organism>
<dbReference type="EMBL" id="MRZV01001534">
    <property type="protein sequence ID" value="PIK37219.1"/>
    <property type="molecule type" value="Genomic_DNA"/>
</dbReference>
<dbReference type="InterPro" id="IPR005135">
    <property type="entry name" value="Endo/exonuclease/phosphatase"/>
</dbReference>
<name>A0A2G8JNC2_STIJA</name>
<dbReference type="PANTHER" id="PTHR33395">
    <property type="entry name" value="TRANSCRIPTASE, PUTATIVE-RELATED-RELATED"/>
    <property type="match status" value="1"/>
</dbReference>
<dbReference type="Proteomes" id="UP000230750">
    <property type="component" value="Unassembled WGS sequence"/>
</dbReference>
<dbReference type="InterPro" id="IPR036691">
    <property type="entry name" value="Endo/exonu/phosph_ase_sf"/>
</dbReference>
<dbReference type="GO" id="GO:0003824">
    <property type="term" value="F:catalytic activity"/>
    <property type="evidence" value="ECO:0007669"/>
    <property type="project" value="InterPro"/>
</dbReference>
<dbReference type="Gene3D" id="3.60.10.10">
    <property type="entry name" value="Endonuclease/exonuclease/phosphatase"/>
    <property type="match status" value="1"/>
</dbReference>
<keyword evidence="3" id="KW-1185">Reference proteome</keyword>
<feature type="domain" description="Endonuclease/exonuclease/phosphatase" evidence="1">
    <location>
        <begin position="21"/>
        <end position="175"/>
    </location>
</feature>
<dbReference type="PANTHER" id="PTHR33395:SF22">
    <property type="entry name" value="REVERSE TRANSCRIPTASE DOMAIN-CONTAINING PROTEIN"/>
    <property type="match status" value="1"/>
</dbReference>
<proteinExistence type="predicted"/>
<dbReference type="AlphaFoldDB" id="A0A2G8JNC2"/>
<dbReference type="STRING" id="307972.A0A2G8JNC2"/>